<dbReference type="SUPFAM" id="SSF51445">
    <property type="entry name" value="(Trans)glycosidases"/>
    <property type="match status" value="1"/>
</dbReference>
<keyword evidence="2" id="KW-1185">Reference proteome</keyword>
<dbReference type="EMBL" id="JBHSDT010000004">
    <property type="protein sequence ID" value="MFC4403418.1"/>
    <property type="molecule type" value="Genomic_DNA"/>
</dbReference>
<accession>A0ABV8WWQ4</accession>
<protein>
    <recommendedName>
        <fullName evidence="3">Family 2 glycosyl transferase</fullName>
    </recommendedName>
</protein>
<evidence type="ECO:0000313" key="2">
    <source>
        <dbReference type="Proteomes" id="UP001595882"/>
    </source>
</evidence>
<comment type="caution">
    <text evidence="1">The sequence shown here is derived from an EMBL/GenBank/DDBJ whole genome shotgun (WGS) entry which is preliminary data.</text>
</comment>
<dbReference type="Gene3D" id="3.20.20.80">
    <property type="entry name" value="Glycosidases"/>
    <property type="match status" value="2"/>
</dbReference>
<name>A0ABV8WWQ4_9BACI</name>
<reference evidence="2" key="1">
    <citation type="journal article" date="2019" name="Int. J. Syst. Evol. Microbiol.">
        <title>The Global Catalogue of Microorganisms (GCM) 10K type strain sequencing project: providing services to taxonomists for standard genome sequencing and annotation.</title>
        <authorList>
            <consortium name="The Broad Institute Genomics Platform"/>
            <consortium name="The Broad Institute Genome Sequencing Center for Infectious Disease"/>
            <person name="Wu L."/>
            <person name="Ma J."/>
        </authorList>
    </citation>
    <scope>NUCLEOTIDE SEQUENCE [LARGE SCALE GENOMIC DNA]</scope>
    <source>
        <strain evidence="2">CCUG 37865</strain>
    </source>
</reference>
<dbReference type="Proteomes" id="UP001595882">
    <property type="component" value="Unassembled WGS sequence"/>
</dbReference>
<dbReference type="RefSeq" id="WP_390251910.1">
    <property type="nucleotide sequence ID" value="NZ_JBHSDT010000004.1"/>
</dbReference>
<gene>
    <name evidence="1" type="ORF">ACFOY7_10030</name>
</gene>
<dbReference type="InterPro" id="IPR017853">
    <property type="entry name" value="GH"/>
</dbReference>
<sequence>MKKLALFIILLLICMLSPIVLWFTTEETELDVMIIDKTVADETYREHKGLVWLLNYLKYEKADGTKYNLEEDYYGFVPNEKEKTYQIKEPPNAYDETDLIYIADTYGVYEQDIPWADNQEEASQSNLVYGGLEEEEWQQIATRLQQDKPATFIVEFNTLNSPTAEEVSESLQQYLGIKHTGWIGRYFDELNPDNNSEIPNWVTNEYPDIYDFDGAGFLLLNDQTRDVVFLEADKHFNGKGINIKFTEDGQEKFDINGTNSYSYWFDITTANQPTKALAVYSWDLTAEGEQLLDELNIPIEFPSITENKRDGTTSYYFAGDYNDIATTPYFYQMKGMDLLYKLFKNYSEDSFYWSAYVPVMDKILQETSHNKENTTSEGQGEKVSEDLQYNSRIDKEKFEVLINGEWETLPVKGVNMGMGKPGTFPGEAAITEAEYTRWLQSIAEMGANSIRIYTVHPPEFYHAFKQYNENHEDKLYLFHGVWIDEEGLSSKLDAYDEKIMREFQAEMKKIVDIIHGNATVPAQPGHASGVYADDISPYVIGWIIGIEWFPEMVVNTNEVHHNIGQFNGEYVYTENASPFEHWLAVQLEELVSYERDNYNWIRPVSFTNWVTTDLLEHPAEPSPEEDMVSVNPNHIHVKGELEKTKQFASYHVYPYYPDFLNYEEDYLNYTDHRGQRNNYAAYLEELHAAHDIPILIAEFGVPASRGQTHVNPNGWNQGFLSEQEQGEIVVHLYEDIVREGLLGGLVFTWQDEWFKRTWNTMDYDNPDRRPYWSNAQTNEQQFGILSFDRLKINVDGEITDWSDSPTLYEKDEGNLTKLQTDYDERYLYIKLDINEVKNYDWKILLDTVPNQGNFTSNSLKEIHFSKGVDFIIDIDQNGESRVTVDAYYDLFTYQYRYQLKLIDPLEDPVKQNSGEFVGINYALSNELLIPSTNKVIPFDYYETGKLLKGNSNPEAPEYNSLTDYTINEETGVIEIRLPWLLLNMKDPSQREATGDLYKHGLGASLMIDEIYIGAIAVNENNQVIDSFPAMENNALGNLASFTWEKWNVPKYEERLKQSYYIIQEAFSKE</sequence>
<evidence type="ECO:0000313" key="1">
    <source>
        <dbReference type="EMBL" id="MFC4403418.1"/>
    </source>
</evidence>
<evidence type="ECO:0008006" key="3">
    <source>
        <dbReference type="Google" id="ProtNLM"/>
    </source>
</evidence>
<organism evidence="1 2">
    <name type="scientific">Gracilibacillus xinjiangensis</name>
    <dbReference type="NCBI Taxonomy" id="1193282"/>
    <lineage>
        <taxon>Bacteria</taxon>
        <taxon>Bacillati</taxon>
        <taxon>Bacillota</taxon>
        <taxon>Bacilli</taxon>
        <taxon>Bacillales</taxon>
        <taxon>Bacillaceae</taxon>
        <taxon>Gracilibacillus</taxon>
    </lineage>
</organism>
<proteinExistence type="predicted"/>